<accession>A0A0C2W7B6</accession>
<organism evidence="1 2">
    <name type="scientific">Jeotgalibacillus soli</name>
    <dbReference type="NCBI Taxonomy" id="889306"/>
    <lineage>
        <taxon>Bacteria</taxon>
        <taxon>Bacillati</taxon>
        <taxon>Bacillota</taxon>
        <taxon>Bacilli</taxon>
        <taxon>Bacillales</taxon>
        <taxon>Caryophanaceae</taxon>
        <taxon>Jeotgalibacillus</taxon>
    </lineage>
</organism>
<dbReference type="RefSeq" id="WP_052474448.1">
    <property type="nucleotide sequence ID" value="NZ_JXRP01000006.1"/>
</dbReference>
<reference evidence="1 2" key="1">
    <citation type="submission" date="2015-01" db="EMBL/GenBank/DDBJ databases">
        <title>Genome sequencing of Jeotgalibacillus soli.</title>
        <authorList>
            <person name="Goh K.M."/>
            <person name="Chan K.-G."/>
            <person name="Yaakop A.S."/>
            <person name="Ee R."/>
            <person name="Gan H.M."/>
            <person name="Chan C.S."/>
        </authorList>
    </citation>
    <scope>NUCLEOTIDE SEQUENCE [LARGE SCALE GENOMIC DNA]</scope>
    <source>
        <strain evidence="1 2">P9</strain>
    </source>
</reference>
<gene>
    <name evidence="1" type="ORF">KP78_03030</name>
</gene>
<evidence type="ECO:0000313" key="2">
    <source>
        <dbReference type="Proteomes" id="UP000031938"/>
    </source>
</evidence>
<dbReference type="STRING" id="889306.KP78_03030"/>
<dbReference type="Proteomes" id="UP000031938">
    <property type="component" value="Unassembled WGS sequence"/>
</dbReference>
<evidence type="ECO:0000313" key="1">
    <source>
        <dbReference type="EMBL" id="KIL51933.1"/>
    </source>
</evidence>
<comment type="caution">
    <text evidence="1">The sequence shown here is derived from an EMBL/GenBank/DDBJ whole genome shotgun (WGS) entry which is preliminary data.</text>
</comment>
<proteinExistence type="predicted"/>
<dbReference type="EMBL" id="JXRP01000006">
    <property type="protein sequence ID" value="KIL51933.1"/>
    <property type="molecule type" value="Genomic_DNA"/>
</dbReference>
<keyword evidence="2" id="KW-1185">Reference proteome</keyword>
<sequence length="88" mass="9998">MQSNPFEQMVKTDEELRSIFAEPGELVIRKVISGVHKHCREFISRSPFLVISTSDDSGFCTISPRGDSPGCVMVLDERLQDSYTNRLY</sequence>
<dbReference type="AlphaFoldDB" id="A0A0C2W7B6"/>
<dbReference type="PATRIC" id="fig|889306.3.peg.307"/>
<name>A0A0C2W7B6_9BACL</name>
<protein>
    <submittedName>
        <fullName evidence="1">Pyridoxamine 5'-phosphate oxidase-like FMN-binding protein</fullName>
    </submittedName>
</protein>